<dbReference type="InterPro" id="IPR042261">
    <property type="entry name" value="Lsr2-like_dimerization"/>
</dbReference>
<evidence type="ECO:0000313" key="5">
    <source>
        <dbReference type="EMBL" id="OJF11947.1"/>
    </source>
</evidence>
<dbReference type="Proteomes" id="UP000182486">
    <property type="component" value="Unassembled WGS sequence"/>
</dbReference>
<dbReference type="Gene3D" id="4.10.320.10">
    <property type="entry name" value="E3-binding domain"/>
    <property type="match status" value="1"/>
</dbReference>
<evidence type="ECO:0000259" key="3">
    <source>
        <dbReference type="Pfam" id="PF11774"/>
    </source>
</evidence>
<comment type="caution">
    <text evidence="5">The sequence shown here is derived from an EMBL/GenBank/DDBJ whole genome shotgun (WGS) entry which is preliminary data.</text>
</comment>
<keyword evidence="1" id="KW-0238">DNA-binding</keyword>
<gene>
    <name evidence="5" type="ORF">BG844_23375</name>
</gene>
<dbReference type="AlphaFoldDB" id="A0A1K0GRQ7"/>
<protein>
    <recommendedName>
        <fullName evidence="7">Lsr2 protein</fullName>
    </recommendedName>
</protein>
<feature type="region of interest" description="Disordered" evidence="2">
    <location>
        <begin position="58"/>
        <end position="77"/>
    </location>
</feature>
<feature type="compositionally biased region" description="Basic residues" evidence="2">
    <location>
        <begin position="136"/>
        <end position="146"/>
    </location>
</feature>
<organism evidence="5 6">
    <name type="scientific">Couchioplanes caeruleus subsp. caeruleus</name>
    <dbReference type="NCBI Taxonomy" id="56427"/>
    <lineage>
        <taxon>Bacteria</taxon>
        <taxon>Bacillati</taxon>
        <taxon>Actinomycetota</taxon>
        <taxon>Actinomycetes</taxon>
        <taxon>Micromonosporales</taxon>
        <taxon>Micromonosporaceae</taxon>
        <taxon>Couchioplanes</taxon>
    </lineage>
</organism>
<evidence type="ECO:0000256" key="2">
    <source>
        <dbReference type="SAM" id="MobiDB-lite"/>
    </source>
</evidence>
<keyword evidence="6" id="KW-1185">Reference proteome</keyword>
<dbReference type="Gene3D" id="3.30.60.230">
    <property type="entry name" value="Lsr2, dimerization domain"/>
    <property type="match status" value="1"/>
</dbReference>
<dbReference type="RefSeq" id="WP_071807485.1">
    <property type="nucleotide sequence ID" value="NZ_MEIA01000257.1"/>
</dbReference>
<sequence length="154" mass="16699">MAKQIIEKLIDDIDGGEATETVTFSFDGNNYTIDLNETNANALRKALAPYVGAGTKTSRGFGTWRPGITPTRVRQTTKDHNKAIREWAASNGHQLSERGRIPQHITEAYEEAQKAPVASPAKSAREPKAAVTKPAKAVKKVSRKKVPAVQFAGS</sequence>
<reference evidence="5 6" key="1">
    <citation type="submission" date="2016-09" db="EMBL/GenBank/DDBJ databases">
        <title>Couchioplanes caeruleus draft genome sequence.</title>
        <authorList>
            <person name="Sheehan J."/>
            <person name="Caffrey P."/>
        </authorList>
    </citation>
    <scope>NUCLEOTIDE SEQUENCE [LARGE SCALE GENOMIC DNA]</scope>
    <source>
        <strain evidence="5 6">DSM 43634</strain>
    </source>
</reference>
<dbReference type="EMBL" id="MEIA01000257">
    <property type="protein sequence ID" value="OJF11947.1"/>
    <property type="molecule type" value="Genomic_DNA"/>
</dbReference>
<feature type="domain" description="Lsr2 dimerization" evidence="3">
    <location>
        <begin position="1"/>
        <end position="57"/>
    </location>
</feature>
<evidence type="ECO:0000313" key="6">
    <source>
        <dbReference type="Proteomes" id="UP000182486"/>
    </source>
</evidence>
<dbReference type="InterPro" id="IPR036625">
    <property type="entry name" value="E3-bd_dom_sf"/>
</dbReference>
<dbReference type="InterPro" id="IPR024412">
    <property type="entry name" value="Lsr2_dim_dom"/>
</dbReference>
<feature type="domain" description="Lsr2 DNA-binding" evidence="4">
    <location>
        <begin position="78"/>
        <end position="112"/>
    </location>
</feature>
<accession>A0A1K0GRQ7</accession>
<evidence type="ECO:0000256" key="1">
    <source>
        <dbReference type="ARBA" id="ARBA00023125"/>
    </source>
</evidence>
<feature type="region of interest" description="Disordered" evidence="2">
    <location>
        <begin position="111"/>
        <end position="154"/>
    </location>
</feature>
<evidence type="ECO:0000259" key="4">
    <source>
        <dbReference type="Pfam" id="PF23359"/>
    </source>
</evidence>
<proteinExistence type="predicted"/>
<dbReference type="GO" id="GO:0016746">
    <property type="term" value="F:acyltransferase activity"/>
    <property type="evidence" value="ECO:0007669"/>
    <property type="project" value="InterPro"/>
</dbReference>
<dbReference type="Pfam" id="PF11774">
    <property type="entry name" value="Lsr2"/>
    <property type="match status" value="1"/>
</dbReference>
<evidence type="ECO:0008006" key="7">
    <source>
        <dbReference type="Google" id="ProtNLM"/>
    </source>
</evidence>
<name>A0A1K0GRQ7_9ACTN</name>
<dbReference type="GO" id="GO:0003677">
    <property type="term" value="F:DNA binding"/>
    <property type="evidence" value="ECO:0007669"/>
    <property type="project" value="UniProtKB-KW"/>
</dbReference>
<dbReference type="InterPro" id="IPR055370">
    <property type="entry name" value="Lsr2_DNA-bd"/>
</dbReference>
<dbReference type="Pfam" id="PF23359">
    <property type="entry name" value="Lsr2_DNA-bd"/>
    <property type="match status" value="1"/>
</dbReference>